<proteinExistence type="inferred from homology"/>
<gene>
    <name evidence="15" type="ORF">D9756_006495</name>
</gene>
<evidence type="ECO:0008006" key="17">
    <source>
        <dbReference type="Google" id="ProtNLM"/>
    </source>
</evidence>
<comment type="pathway">
    <text evidence="3">Secondary metabolite biosynthesis; terpenoid biosynthesis.</text>
</comment>
<dbReference type="EMBL" id="JAACJO010000006">
    <property type="protein sequence ID" value="KAF5357259.1"/>
    <property type="molecule type" value="Genomic_DNA"/>
</dbReference>
<name>A0A8H5G2N8_9AGAR</name>
<keyword evidence="9 14" id="KW-0560">Oxidoreductase</keyword>
<keyword evidence="7 13" id="KW-0479">Metal-binding</keyword>
<dbReference type="InterPro" id="IPR036396">
    <property type="entry name" value="Cyt_P450_sf"/>
</dbReference>
<keyword evidence="6" id="KW-0812">Transmembrane</keyword>
<dbReference type="GO" id="GO:0004497">
    <property type="term" value="F:monooxygenase activity"/>
    <property type="evidence" value="ECO:0007669"/>
    <property type="project" value="UniProtKB-KW"/>
</dbReference>
<evidence type="ECO:0000256" key="7">
    <source>
        <dbReference type="ARBA" id="ARBA00022723"/>
    </source>
</evidence>
<dbReference type="OrthoDB" id="1470350at2759"/>
<dbReference type="GO" id="GO:0020037">
    <property type="term" value="F:heme binding"/>
    <property type="evidence" value="ECO:0007669"/>
    <property type="project" value="InterPro"/>
</dbReference>
<keyword evidence="5 13" id="KW-0349">Heme</keyword>
<evidence type="ECO:0000256" key="8">
    <source>
        <dbReference type="ARBA" id="ARBA00022989"/>
    </source>
</evidence>
<evidence type="ECO:0000256" key="14">
    <source>
        <dbReference type="RuleBase" id="RU000461"/>
    </source>
</evidence>
<evidence type="ECO:0000256" key="2">
    <source>
        <dbReference type="ARBA" id="ARBA00004370"/>
    </source>
</evidence>
<dbReference type="GO" id="GO:0016705">
    <property type="term" value="F:oxidoreductase activity, acting on paired donors, with incorporation or reduction of molecular oxygen"/>
    <property type="evidence" value="ECO:0007669"/>
    <property type="project" value="InterPro"/>
</dbReference>
<dbReference type="PANTHER" id="PTHR24305:SF166">
    <property type="entry name" value="CYTOCHROME P450 12A4, MITOCHONDRIAL-RELATED"/>
    <property type="match status" value="1"/>
</dbReference>
<dbReference type="InterPro" id="IPR017972">
    <property type="entry name" value="Cyt_P450_CS"/>
</dbReference>
<accession>A0A8H5G2N8</accession>
<dbReference type="Gene3D" id="1.10.630.10">
    <property type="entry name" value="Cytochrome P450"/>
    <property type="match status" value="1"/>
</dbReference>
<dbReference type="Proteomes" id="UP000559027">
    <property type="component" value="Unassembled WGS sequence"/>
</dbReference>
<keyword evidence="12" id="KW-0472">Membrane</keyword>
<protein>
    <recommendedName>
        <fullName evidence="17">Cytochrome P450</fullName>
    </recommendedName>
</protein>
<evidence type="ECO:0000256" key="1">
    <source>
        <dbReference type="ARBA" id="ARBA00001971"/>
    </source>
</evidence>
<evidence type="ECO:0000256" key="4">
    <source>
        <dbReference type="ARBA" id="ARBA00010617"/>
    </source>
</evidence>
<dbReference type="SUPFAM" id="SSF48264">
    <property type="entry name" value="Cytochrome P450"/>
    <property type="match status" value="1"/>
</dbReference>
<keyword evidence="11 14" id="KW-0503">Monooxygenase</keyword>
<evidence type="ECO:0000256" key="5">
    <source>
        <dbReference type="ARBA" id="ARBA00022617"/>
    </source>
</evidence>
<dbReference type="GO" id="GO:0016020">
    <property type="term" value="C:membrane"/>
    <property type="evidence" value="ECO:0007669"/>
    <property type="project" value="UniProtKB-SubCell"/>
</dbReference>
<organism evidence="15 16">
    <name type="scientific">Leucocoprinus leucothites</name>
    <dbReference type="NCBI Taxonomy" id="201217"/>
    <lineage>
        <taxon>Eukaryota</taxon>
        <taxon>Fungi</taxon>
        <taxon>Dikarya</taxon>
        <taxon>Basidiomycota</taxon>
        <taxon>Agaricomycotina</taxon>
        <taxon>Agaricomycetes</taxon>
        <taxon>Agaricomycetidae</taxon>
        <taxon>Agaricales</taxon>
        <taxon>Agaricineae</taxon>
        <taxon>Agaricaceae</taxon>
        <taxon>Leucocoprinus</taxon>
    </lineage>
</organism>
<evidence type="ECO:0000256" key="10">
    <source>
        <dbReference type="ARBA" id="ARBA00023004"/>
    </source>
</evidence>
<dbReference type="PROSITE" id="PS00086">
    <property type="entry name" value="CYTOCHROME_P450"/>
    <property type="match status" value="1"/>
</dbReference>
<dbReference type="AlphaFoldDB" id="A0A8H5G2N8"/>
<evidence type="ECO:0000256" key="9">
    <source>
        <dbReference type="ARBA" id="ARBA00023002"/>
    </source>
</evidence>
<comment type="cofactor">
    <cofactor evidence="1 13">
        <name>heme</name>
        <dbReference type="ChEBI" id="CHEBI:30413"/>
    </cofactor>
</comment>
<dbReference type="InterPro" id="IPR002401">
    <property type="entry name" value="Cyt_P450_E_grp-I"/>
</dbReference>
<evidence type="ECO:0000256" key="12">
    <source>
        <dbReference type="ARBA" id="ARBA00023136"/>
    </source>
</evidence>
<comment type="subcellular location">
    <subcellularLocation>
        <location evidence="2">Membrane</location>
    </subcellularLocation>
</comment>
<evidence type="ECO:0000256" key="3">
    <source>
        <dbReference type="ARBA" id="ARBA00004721"/>
    </source>
</evidence>
<dbReference type="Pfam" id="PF00067">
    <property type="entry name" value="p450"/>
    <property type="match status" value="1"/>
</dbReference>
<keyword evidence="8" id="KW-1133">Transmembrane helix</keyword>
<comment type="caution">
    <text evidence="15">The sequence shown here is derived from an EMBL/GenBank/DDBJ whole genome shotgun (WGS) entry which is preliminary data.</text>
</comment>
<comment type="similarity">
    <text evidence="4 14">Belongs to the cytochrome P450 family.</text>
</comment>
<dbReference type="PRINTS" id="PR00463">
    <property type="entry name" value="EP450I"/>
</dbReference>
<dbReference type="PANTHER" id="PTHR24305">
    <property type="entry name" value="CYTOCHROME P450"/>
    <property type="match status" value="1"/>
</dbReference>
<sequence length="608" mass="68377">MRLSPRAEVLPFWSLAPDNLRFVDLSDNVMVSTATQKLHLSVPQLLGAAAFTWTLQLLLQKWITAKRVANGLSSCPPGGALTLLNPFRTLSLVLGPFYPFQGQIAHFWARFSLYKKYGSSCLISTTFWDAMPTYWLADADAVKAVCSDRFTYTKDVEAYETLNIYGPNMIGLEGSEWKRHRAIAKTAFNEANNAFVWRETLRIVHEWFSEIDKAAAPTDPITDVDLLRDLTRAALLVIAAAGFGRRSAWTGESNSTPPPGHRVHLSPAITNACDQLIPRILTPRPIWNAVVERGVYIPILGPFLLKARDAFDDLQAHMMEVVSLARDRFGLGRQKEVEEAQGAALLRNLVAANMSFEKGDEDGHRSFTDEELFSNMFVFFLAGHETTAHTLCFVFVYLALHPEYQQRVFEESLKIYPNGVPTVVPSNAYKDQVPQLEFTSAVFHETLRLCPPVVRLGKLAQKDTVLKTRRFSTSPDGRISDIEEVSVPIQKGGMCVLDILGMHMNPIHWGDDVDEFKPERFVDTDTYKWPRDAFLAFSGGPRSCIGQRFAITEGLCIIASIVRRYEILLPTDVLGLSVKKQEEILARWNSGVTIIPTNARVRFRRRVL</sequence>
<keyword evidence="16" id="KW-1185">Reference proteome</keyword>
<evidence type="ECO:0000313" key="15">
    <source>
        <dbReference type="EMBL" id="KAF5357259.1"/>
    </source>
</evidence>
<keyword evidence="10 13" id="KW-0408">Iron</keyword>
<dbReference type="InterPro" id="IPR001128">
    <property type="entry name" value="Cyt_P450"/>
</dbReference>
<evidence type="ECO:0000313" key="16">
    <source>
        <dbReference type="Proteomes" id="UP000559027"/>
    </source>
</evidence>
<dbReference type="PRINTS" id="PR00385">
    <property type="entry name" value="P450"/>
</dbReference>
<evidence type="ECO:0000256" key="6">
    <source>
        <dbReference type="ARBA" id="ARBA00022692"/>
    </source>
</evidence>
<feature type="binding site" description="axial binding residue" evidence="13">
    <location>
        <position position="544"/>
    </location>
    <ligand>
        <name>heme</name>
        <dbReference type="ChEBI" id="CHEBI:30413"/>
    </ligand>
    <ligandPart>
        <name>Fe</name>
        <dbReference type="ChEBI" id="CHEBI:18248"/>
    </ligandPart>
</feature>
<dbReference type="GO" id="GO:0005506">
    <property type="term" value="F:iron ion binding"/>
    <property type="evidence" value="ECO:0007669"/>
    <property type="project" value="InterPro"/>
</dbReference>
<evidence type="ECO:0000256" key="11">
    <source>
        <dbReference type="ARBA" id="ARBA00023033"/>
    </source>
</evidence>
<dbReference type="InterPro" id="IPR050121">
    <property type="entry name" value="Cytochrome_P450_monoxygenase"/>
</dbReference>
<reference evidence="15 16" key="1">
    <citation type="journal article" date="2020" name="ISME J.">
        <title>Uncovering the hidden diversity of litter-decomposition mechanisms in mushroom-forming fungi.</title>
        <authorList>
            <person name="Floudas D."/>
            <person name="Bentzer J."/>
            <person name="Ahren D."/>
            <person name="Johansson T."/>
            <person name="Persson P."/>
            <person name="Tunlid A."/>
        </authorList>
    </citation>
    <scope>NUCLEOTIDE SEQUENCE [LARGE SCALE GENOMIC DNA]</scope>
    <source>
        <strain evidence="15 16">CBS 146.42</strain>
    </source>
</reference>
<evidence type="ECO:0000256" key="13">
    <source>
        <dbReference type="PIRSR" id="PIRSR602401-1"/>
    </source>
</evidence>